<dbReference type="AlphaFoldDB" id="A0A7S3TYL2"/>
<proteinExistence type="predicted"/>
<gene>
    <name evidence="1" type="ORF">EHUX00137_LOCUS46582</name>
</gene>
<organism evidence="1">
    <name type="scientific">Emiliania huxleyi</name>
    <name type="common">Coccolithophore</name>
    <name type="synonym">Pontosphaera huxleyi</name>
    <dbReference type="NCBI Taxonomy" id="2903"/>
    <lineage>
        <taxon>Eukaryota</taxon>
        <taxon>Haptista</taxon>
        <taxon>Haptophyta</taxon>
        <taxon>Prymnesiophyceae</taxon>
        <taxon>Isochrysidales</taxon>
        <taxon>Noelaerhabdaceae</taxon>
        <taxon>Emiliania</taxon>
    </lineage>
</organism>
<evidence type="ECO:0000313" key="1">
    <source>
        <dbReference type="EMBL" id="CAE0598144.1"/>
    </source>
</evidence>
<sequence>MLTLAHLAFTPPGPPLLTPRAGSLRAAAVRLDEDDSDLRAAFARRVSADSGDEELAWWDSGDVQVIGGVAVLVAAFSLWSGSLGGGDADRQRAADTAQSNPALARCVDRAFSRREVRDCTSRYGGAG</sequence>
<accession>A0A7S3TYL2</accession>
<protein>
    <submittedName>
        <fullName evidence="1">Uncharacterized protein</fullName>
    </submittedName>
</protein>
<dbReference type="EMBL" id="HBIR01059910">
    <property type="protein sequence ID" value="CAE0598144.1"/>
    <property type="molecule type" value="Transcribed_RNA"/>
</dbReference>
<name>A0A7S3TYL2_EMIHU</name>
<reference evidence="1" key="1">
    <citation type="submission" date="2021-01" db="EMBL/GenBank/DDBJ databases">
        <authorList>
            <person name="Corre E."/>
            <person name="Pelletier E."/>
            <person name="Niang G."/>
            <person name="Scheremetjew M."/>
            <person name="Finn R."/>
            <person name="Kale V."/>
            <person name="Holt S."/>
            <person name="Cochrane G."/>
            <person name="Meng A."/>
            <person name="Brown T."/>
            <person name="Cohen L."/>
        </authorList>
    </citation>
    <scope>NUCLEOTIDE SEQUENCE</scope>
    <source>
        <strain evidence="1">379</strain>
    </source>
</reference>